<dbReference type="InterPro" id="IPR014032">
    <property type="entry name" value="Peptidase_A24A_bac"/>
</dbReference>
<dbReference type="Pfam" id="PF06750">
    <property type="entry name" value="A24_N_bact"/>
    <property type="match status" value="1"/>
</dbReference>
<feature type="transmembrane region" description="Helical" evidence="10">
    <location>
        <begin position="251"/>
        <end position="272"/>
    </location>
</feature>
<organism evidence="13 14">
    <name type="scientific">Pragia fontium DSM 5563 = ATCC 49100</name>
    <dbReference type="NCBI Taxonomy" id="1122977"/>
    <lineage>
        <taxon>Bacteria</taxon>
        <taxon>Pseudomonadati</taxon>
        <taxon>Pseudomonadota</taxon>
        <taxon>Gammaproteobacteria</taxon>
        <taxon>Enterobacterales</taxon>
        <taxon>Budviciaceae</taxon>
        <taxon>Pragia</taxon>
    </lineage>
</organism>
<feature type="transmembrane region" description="Helical" evidence="10">
    <location>
        <begin position="121"/>
        <end position="140"/>
    </location>
</feature>
<keyword evidence="7 10" id="KW-0472">Membrane</keyword>
<evidence type="ECO:0000256" key="4">
    <source>
        <dbReference type="ARBA" id="ARBA00022519"/>
    </source>
</evidence>
<evidence type="ECO:0000256" key="3">
    <source>
        <dbReference type="ARBA" id="ARBA00022475"/>
    </source>
</evidence>
<keyword evidence="3" id="KW-1003">Cell membrane</keyword>
<feature type="transmembrane region" description="Helical" evidence="10">
    <location>
        <begin position="213"/>
        <end position="239"/>
    </location>
</feature>
<protein>
    <recommendedName>
        <fullName evidence="9">Prepilin leader peptidase/N-methyltransferase</fullName>
        <ecNumber evidence="9">2.1.1.-</ecNumber>
        <ecNumber evidence="9">3.4.23.43</ecNumber>
    </recommendedName>
</protein>
<comment type="caution">
    <text evidence="13">The sequence shown here is derived from an EMBL/GenBank/DDBJ whole genome shotgun (WGS) entry which is preliminary data.</text>
</comment>
<keyword evidence="9" id="KW-0489">Methyltransferase</keyword>
<evidence type="ECO:0000313" key="13">
    <source>
        <dbReference type="EMBL" id="SFB99148.1"/>
    </source>
</evidence>
<dbReference type="AlphaFoldDB" id="A0AAJ4W7I9"/>
<dbReference type="EMBL" id="FOLW01000001">
    <property type="protein sequence ID" value="SFB99148.1"/>
    <property type="molecule type" value="Genomic_DNA"/>
</dbReference>
<evidence type="ECO:0000256" key="8">
    <source>
        <dbReference type="RuleBase" id="RU003793"/>
    </source>
</evidence>
<dbReference type="EC" id="2.1.1.-" evidence="9"/>
<reference evidence="13 14" key="1">
    <citation type="submission" date="2016-10" db="EMBL/GenBank/DDBJ databases">
        <authorList>
            <person name="Varghese N."/>
            <person name="Submissions S."/>
        </authorList>
    </citation>
    <scope>NUCLEOTIDE SEQUENCE [LARGE SCALE GENOMIC DNA]</scope>
    <source>
        <strain evidence="13 14">DSM 5563</strain>
    </source>
</reference>
<comment type="catalytic activity">
    <reaction evidence="9">
        <text>Typically cleaves a -Gly-|-Phe- bond to release an N-terminal, basic peptide of 5-8 residues from type IV prepilin, and then N-methylates the new N-terminal amino group, the methyl donor being S-adenosyl-L-methionine.</text>
        <dbReference type="EC" id="3.4.23.43"/>
    </reaction>
</comment>
<keyword evidence="9" id="KW-0645">Protease</keyword>
<proteinExistence type="inferred from homology"/>
<evidence type="ECO:0000256" key="2">
    <source>
        <dbReference type="ARBA" id="ARBA00005801"/>
    </source>
</evidence>
<dbReference type="Proteomes" id="UP000226420">
    <property type="component" value="Unassembled WGS sequence"/>
</dbReference>
<feature type="transmembrane region" description="Helical" evidence="10">
    <location>
        <begin position="146"/>
        <end position="165"/>
    </location>
</feature>
<evidence type="ECO:0000256" key="9">
    <source>
        <dbReference type="RuleBase" id="RU003794"/>
    </source>
</evidence>
<keyword evidence="5 9" id="KW-0812">Transmembrane</keyword>
<dbReference type="PANTHER" id="PTHR30487:SF0">
    <property type="entry name" value="PREPILIN LEADER PEPTIDASE_N-METHYLTRANSFERASE-RELATED"/>
    <property type="match status" value="1"/>
</dbReference>
<dbReference type="Gene3D" id="1.20.120.1220">
    <property type="match status" value="1"/>
</dbReference>
<dbReference type="GO" id="GO:0032259">
    <property type="term" value="P:methylation"/>
    <property type="evidence" value="ECO:0007669"/>
    <property type="project" value="UniProtKB-KW"/>
</dbReference>
<evidence type="ECO:0000256" key="5">
    <source>
        <dbReference type="ARBA" id="ARBA00022692"/>
    </source>
</evidence>
<comment type="subcellular location">
    <subcellularLocation>
        <location evidence="1">Cell inner membrane</location>
        <topology evidence="1">Multi-pass membrane protein</topology>
    </subcellularLocation>
    <subcellularLocation>
        <location evidence="9">Cell membrane</location>
        <topology evidence="9">Multi-pass membrane protein</topology>
    </subcellularLocation>
</comment>
<evidence type="ECO:0000256" key="10">
    <source>
        <dbReference type="SAM" id="Phobius"/>
    </source>
</evidence>
<comment type="function">
    <text evidence="9">Plays an essential role in type IV pili and type II pseudopili formation by proteolytically removing the leader sequence from substrate proteins and subsequently monomethylating the alpha-amino group of the newly exposed N-terminal phenylalanine.</text>
</comment>
<dbReference type="InterPro" id="IPR000045">
    <property type="entry name" value="Prepilin_IV_endopep_pep"/>
</dbReference>
<dbReference type="GO" id="GO:0005886">
    <property type="term" value="C:plasma membrane"/>
    <property type="evidence" value="ECO:0007669"/>
    <property type="project" value="UniProtKB-SubCell"/>
</dbReference>
<feature type="transmembrane region" description="Helical" evidence="10">
    <location>
        <begin position="6"/>
        <end position="26"/>
    </location>
</feature>
<dbReference type="GO" id="GO:0008168">
    <property type="term" value="F:methyltransferase activity"/>
    <property type="evidence" value="ECO:0007669"/>
    <property type="project" value="UniProtKB-KW"/>
</dbReference>
<gene>
    <name evidence="13" type="ORF">SAMN02745723_101111</name>
</gene>
<dbReference type="PANTHER" id="PTHR30487">
    <property type="entry name" value="TYPE 4 PREPILIN-LIKE PROTEINS LEADER PEPTIDE-PROCESSING ENZYME"/>
    <property type="match status" value="1"/>
</dbReference>
<keyword evidence="6 10" id="KW-1133">Transmembrane helix</keyword>
<dbReference type="RefSeq" id="WP_074820048.1">
    <property type="nucleotide sequence ID" value="NZ_FOLW01000001.1"/>
</dbReference>
<keyword evidence="4" id="KW-0997">Cell inner membrane</keyword>
<dbReference type="Pfam" id="PF01478">
    <property type="entry name" value="Peptidase_A24"/>
    <property type="match status" value="1"/>
</dbReference>
<evidence type="ECO:0000259" key="11">
    <source>
        <dbReference type="Pfam" id="PF01478"/>
    </source>
</evidence>
<accession>A0AAJ4W7I9</accession>
<evidence type="ECO:0000256" key="7">
    <source>
        <dbReference type="ARBA" id="ARBA00023136"/>
    </source>
</evidence>
<name>A0AAJ4W7I9_9GAMM</name>
<evidence type="ECO:0000313" key="14">
    <source>
        <dbReference type="Proteomes" id="UP000226420"/>
    </source>
</evidence>
<dbReference type="GO" id="GO:0006465">
    <property type="term" value="P:signal peptide processing"/>
    <property type="evidence" value="ECO:0007669"/>
    <property type="project" value="TreeGrafter"/>
</dbReference>
<feature type="transmembrane region" description="Helical" evidence="10">
    <location>
        <begin position="172"/>
        <end position="193"/>
    </location>
</feature>
<sequence>MENAFFVVWFGLFGLFIGSLITHLAYRLPLILISRWQLACCPSIVQSLDKPHPFYLSLFSPSGCPHCHQPLTLASLIPVLSWLYQQGRCRDCHRTIGCTYPFTELTVALLFMVLASSNQNLLWLIILLMITCLLITAALIDIAHQLLPDVLTLPLICSGLIAASLEVSPVTLSTSLAGTLFGYGLLWLPAIVFKGIRKIEGLGRGDMKLLAGLGAWLGLDILPIVILVASVSALLFILITQRNKKNKNKRIAFGPFLAFAGWLALLKDPFMIDLSILLQALL</sequence>
<keyword evidence="9" id="KW-0511">Multifunctional enzyme</keyword>
<evidence type="ECO:0000256" key="1">
    <source>
        <dbReference type="ARBA" id="ARBA00004429"/>
    </source>
</evidence>
<dbReference type="EC" id="3.4.23.43" evidence="9"/>
<keyword evidence="9" id="KW-0378">Hydrolase</keyword>
<dbReference type="PRINTS" id="PR00864">
    <property type="entry name" value="PREPILNPTASE"/>
</dbReference>
<dbReference type="InterPro" id="IPR050882">
    <property type="entry name" value="Prepilin_peptidase/N-MTase"/>
</dbReference>
<keyword evidence="9" id="KW-0808">Transferase</keyword>
<feature type="domain" description="Prepilin type IV endopeptidase peptidase" evidence="11">
    <location>
        <begin position="129"/>
        <end position="238"/>
    </location>
</feature>
<comment type="similarity">
    <text evidence="2 8">Belongs to the peptidase A24 family.</text>
</comment>
<feature type="domain" description="Prepilin peptidase A24 N-terminal" evidence="12">
    <location>
        <begin position="12"/>
        <end position="115"/>
    </location>
</feature>
<dbReference type="GO" id="GO:0004190">
    <property type="term" value="F:aspartic-type endopeptidase activity"/>
    <property type="evidence" value="ECO:0007669"/>
    <property type="project" value="UniProtKB-EC"/>
</dbReference>
<evidence type="ECO:0000259" key="12">
    <source>
        <dbReference type="Pfam" id="PF06750"/>
    </source>
</evidence>
<evidence type="ECO:0000256" key="6">
    <source>
        <dbReference type="ARBA" id="ARBA00022989"/>
    </source>
</evidence>
<dbReference type="InterPro" id="IPR010627">
    <property type="entry name" value="Prepilin_pept_A24_N"/>
</dbReference>